<dbReference type="Proteomes" id="UP000307768">
    <property type="component" value="Unassembled WGS sequence"/>
</dbReference>
<reference evidence="2 3" key="1">
    <citation type="submission" date="2019-09" db="EMBL/GenBank/DDBJ databases">
        <title>Mumia zhuanghuii sp. nov. isolated from the intestinal contents of plateau pika (Ochotona curzoniae) in the Qinghai-Tibet plateau of China.</title>
        <authorList>
            <person name="Tian Z."/>
        </authorList>
    </citation>
    <scope>NUCLEOTIDE SEQUENCE [LARGE SCALE GENOMIC DNA]</scope>
    <source>
        <strain evidence="3">350</strain>
    </source>
</reference>
<evidence type="ECO:0000313" key="3">
    <source>
        <dbReference type="Proteomes" id="UP000307768"/>
    </source>
</evidence>
<dbReference type="PANTHER" id="PTHR40763:SF5">
    <property type="entry name" value="MEMBRANE PROTEIN"/>
    <property type="match status" value="1"/>
</dbReference>
<proteinExistence type="predicted"/>
<evidence type="ECO:0000259" key="1">
    <source>
        <dbReference type="Pfam" id="PF08044"/>
    </source>
</evidence>
<name>A0A5Q6S2Z3_9ACTN</name>
<dbReference type="AlphaFoldDB" id="A0A5Q6S2Z3"/>
<dbReference type="InterPro" id="IPR012551">
    <property type="entry name" value="DUF1707_SHOCT-like"/>
</dbReference>
<comment type="caution">
    <text evidence="2">The sequence shown here is derived from an EMBL/GenBank/DDBJ whole genome shotgun (WGS) entry which is preliminary data.</text>
</comment>
<evidence type="ECO:0000313" key="2">
    <source>
        <dbReference type="EMBL" id="KAA1424743.1"/>
    </source>
</evidence>
<sequence length="195" mass="21240">MDRIDPRDMRAGDPDREHTADILRRAAGEGRIDIDELEERLERAYRAKTYRELSALVADLPDGTALSPAAAALAPSTRAEPLQLKATMSDVERSGTWAVPPRIHVSPAMGNVKLDFRNADCPHRLVEIEVKGGTGNVVLILPKGWAVDADQLRTGWGSVKNRREGSPSPDGVLVRVTGGIGMGSLVARDPHFYEK</sequence>
<dbReference type="OrthoDB" id="4772576at2"/>
<dbReference type="RefSeq" id="WP_149767826.1">
    <property type="nucleotide sequence ID" value="NZ_VDFQ02000001.1"/>
</dbReference>
<gene>
    <name evidence="2" type="ORF">FE697_002155</name>
</gene>
<dbReference type="Pfam" id="PF08044">
    <property type="entry name" value="DUF1707"/>
    <property type="match status" value="1"/>
</dbReference>
<organism evidence="2 3">
    <name type="scientific">Mumia zhuanghuii</name>
    <dbReference type="NCBI Taxonomy" id="2585211"/>
    <lineage>
        <taxon>Bacteria</taxon>
        <taxon>Bacillati</taxon>
        <taxon>Actinomycetota</taxon>
        <taxon>Actinomycetes</taxon>
        <taxon>Propionibacteriales</taxon>
        <taxon>Nocardioidaceae</taxon>
        <taxon>Mumia</taxon>
    </lineage>
</organism>
<protein>
    <submittedName>
        <fullName evidence="2">DUF1707 domain-containing protein</fullName>
    </submittedName>
</protein>
<accession>A0A5Q6S2Z3</accession>
<dbReference type="EMBL" id="VDFQ02000001">
    <property type="protein sequence ID" value="KAA1424743.1"/>
    <property type="molecule type" value="Genomic_DNA"/>
</dbReference>
<feature type="domain" description="DUF1707" evidence="1">
    <location>
        <begin position="9"/>
        <end position="61"/>
    </location>
</feature>
<dbReference type="PANTHER" id="PTHR40763">
    <property type="entry name" value="MEMBRANE PROTEIN-RELATED"/>
    <property type="match status" value="1"/>
</dbReference>